<dbReference type="Proteomes" id="UP000466160">
    <property type="component" value="Segment"/>
</dbReference>
<name>A0A6C0R094_9CAUD</name>
<organism evidence="1 2">
    <name type="scientific">Escherichia phage sortkaff</name>
    <dbReference type="NCBI Taxonomy" id="2696445"/>
    <lineage>
        <taxon>Viruses</taxon>
        <taxon>Duplodnaviria</taxon>
        <taxon>Heunggongvirae</taxon>
        <taxon>Uroviricota</taxon>
        <taxon>Caudoviricetes</taxon>
        <taxon>Sortsnevirus</taxon>
        <taxon>Sortsnevirus IME279</taxon>
    </lineage>
</organism>
<sequence length="78" mass="8968">MNKLELARPVRHLDEQELDDAELTMLSEGYPPSSIGGLDCEEVVRHLARRLLDKMEDFDDVCAQVSQLEQELADEVRR</sequence>
<proteinExistence type="predicted"/>
<dbReference type="EMBL" id="MN850581">
    <property type="protein sequence ID" value="QHZ59559.1"/>
    <property type="molecule type" value="Genomic_DNA"/>
</dbReference>
<evidence type="ECO:0000313" key="1">
    <source>
        <dbReference type="EMBL" id="QHZ59559.1"/>
    </source>
</evidence>
<protein>
    <submittedName>
        <fullName evidence="1">Uncharacterized protein</fullName>
    </submittedName>
</protein>
<reference evidence="2" key="1">
    <citation type="submission" date="2019-12" db="EMBL/GenBank/DDBJ databases">
        <authorList>
            <person name="Olsen N.S."/>
            <person name="Junco L.M.F."/>
            <person name="Kot W."/>
            <person name="Hansen L.H."/>
        </authorList>
    </citation>
    <scope>NUCLEOTIDE SEQUENCE [LARGE SCALE GENOMIC DNA]</scope>
</reference>
<evidence type="ECO:0000313" key="2">
    <source>
        <dbReference type="Proteomes" id="UP000466160"/>
    </source>
</evidence>
<accession>A0A6C0R094</accession>
<gene>
    <name evidence="1" type="ORF">sortkaff_11</name>
</gene>